<feature type="signal peptide" evidence="1">
    <location>
        <begin position="1"/>
        <end position="22"/>
    </location>
</feature>
<gene>
    <name evidence="2" type="ORF">E9934_07150</name>
</gene>
<evidence type="ECO:0008006" key="4">
    <source>
        <dbReference type="Google" id="ProtNLM"/>
    </source>
</evidence>
<evidence type="ECO:0000313" key="2">
    <source>
        <dbReference type="EMBL" id="THV16101.1"/>
    </source>
</evidence>
<dbReference type="PROSITE" id="PS51257">
    <property type="entry name" value="PROKAR_LIPOPROTEIN"/>
    <property type="match status" value="1"/>
</dbReference>
<dbReference type="EMBL" id="STGW01000003">
    <property type="protein sequence ID" value="THV16101.1"/>
    <property type="molecule type" value="Genomic_DNA"/>
</dbReference>
<organism evidence="2 3">
    <name type="scientific">Nocardioides caeni</name>
    <dbReference type="NCBI Taxonomy" id="574700"/>
    <lineage>
        <taxon>Bacteria</taxon>
        <taxon>Bacillati</taxon>
        <taxon>Actinomycetota</taxon>
        <taxon>Actinomycetes</taxon>
        <taxon>Propionibacteriales</taxon>
        <taxon>Nocardioidaceae</taxon>
        <taxon>Nocardioides</taxon>
    </lineage>
</organism>
<dbReference type="Proteomes" id="UP000307087">
    <property type="component" value="Unassembled WGS sequence"/>
</dbReference>
<name>A0A4S8NIZ5_9ACTN</name>
<dbReference type="AlphaFoldDB" id="A0A4S8NIZ5"/>
<sequence>MLTKVATALGAVVLLPLLSACGGGSSDSLDDDSTDWSQLCGTLRVIAADDDESSERRAKALDRISENC</sequence>
<protein>
    <recommendedName>
        <fullName evidence="4">Secreted protein</fullName>
    </recommendedName>
</protein>
<evidence type="ECO:0000256" key="1">
    <source>
        <dbReference type="SAM" id="SignalP"/>
    </source>
</evidence>
<dbReference type="RefSeq" id="WP_136562196.1">
    <property type="nucleotide sequence ID" value="NZ_STGW01000003.1"/>
</dbReference>
<feature type="chain" id="PRO_5039290053" description="Secreted protein" evidence="1">
    <location>
        <begin position="23"/>
        <end position="68"/>
    </location>
</feature>
<reference evidence="2 3" key="1">
    <citation type="journal article" date="2009" name="Int. J. Syst. Evol. Microbiol.">
        <title>Nocardioides caeni sp. nov., isolated from wastewater.</title>
        <authorList>
            <person name="Yoon J.H."/>
            <person name="Kang S.J."/>
            <person name="Park S."/>
            <person name="Kim W."/>
            <person name="Oh T.K."/>
        </authorList>
    </citation>
    <scope>NUCLEOTIDE SEQUENCE [LARGE SCALE GENOMIC DNA]</scope>
    <source>
        <strain evidence="2 3">DSM 23134</strain>
    </source>
</reference>
<comment type="caution">
    <text evidence="2">The sequence shown here is derived from an EMBL/GenBank/DDBJ whole genome shotgun (WGS) entry which is preliminary data.</text>
</comment>
<evidence type="ECO:0000313" key="3">
    <source>
        <dbReference type="Proteomes" id="UP000307087"/>
    </source>
</evidence>
<proteinExistence type="predicted"/>
<accession>A0A4S8NIZ5</accession>
<keyword evidence="3" id="KW-1185">Reference proteome</keyword>
<keyword evidence="1" id="KW-0732">Signal</keyword>